<feature type="region of interest" description="Disordered" evidence="5">
    <location>
        <begin position="402"/>
        <end position="421"/>
    </location>
</feature>
<dbReference type="GO" id="GO:0032991">
    <property type="term" value="C:protein-containing complex"/>
    <property type="evidence" value="ECO:0007669"/>
    <property type="project" value="UniProtKB-ARBA"/>
</dbReference>
<keyword evidence="7" id="KW-1185">Reference proteome</keyword>
<dbReference type="GeneID" id="23563559"/>
<dbReference type="OMA" id="QRRIGHI"/>
<dbReference type="PANTHER" id="PTHR15157:SF5">
    <property type="entry name" value="UV RADIATION RESISTANCE-ASSOCIATED GENE PROTEIN"/>
    <property type="match status" value="1"/>
</dbReference>
<feature type="compositionally biased region" description="Basic residues" evidence="5">
    <location>
        <begin position="234"/>
        <end position="244"/>
    </location>
</feature>
<dbReference type="Proteomes" id="UP000000561">
    <property type="component" value="Chromosome 7"/>
</dbReference>
<feature type="compositionally biased region" description="Basic and acidic residues" evidence="5">
    <location>
        <begin position="58"/>
        <end position="67"/>
    </location>
</feature>
<dbReference type="STRING" id="237631.A0A0D1C5M6"/>
<evidence type="ECO:0000256" key="3">
    <source>
        <dbReference type="ARBA" id="ARBA00023054"/>
    </source>
</evidence>
<keyword evidence="3 4" id="KW-0175">Coiled coil</keyword>
<evidence type="ECO:0000256" key="1">
    <source>
        <dbReference type="ARBA" id="ARBA00009574"/>
    </source>
</evidence>
<dbReference type="InterPro" id="IPR018791">
    <property type="entry name" value="UV_resistance/autophagy_Atg14"/>
</dbReference>
<dbReference type="PANTHER" id="PTHR15157">
    <property type="entry name" value="UV RADIATION RESISTANCE-ASSOCIATED GENE PROTEIN"/>
    <property type="match status" value="1"/>
</dbReference>
<dbReference type="Pfam" id="PF10186">
    <property type="entry name" value="ATG14"/>
    <property type="match status" value="1"/>
</dbReference>
<gene>
    <name evidence="6" type="ORF">UMAG_02938</name>
</gene>
<dbReference type="AlphaFoldDB" id="A0A0D1C5M6"/>
<feature type="compositionally biased region" description="Basic and acidic residues" evidence="5">
    <location>
        <begin position="481"/>
        <end position="493"/>
    </location>
</feature>
<reference evidence="6 7" key="1">
    <citation type="journal article" date="2006" name="Nature">
        <title>Insights from the genome of the biotrophic fungal plant pathogen Ustilago maydis.</title>
        <authorList>
            <person name="Kamper J."/>
            <person name="Kahmann R."/>
            <person name="Bolker M."/>
            <person name="Ma L.J."/>
            <person name="Brefort T."/>
            <person name="Saville B.J."/>
            <person name="Banuett F."/>
            <person name="Kronstad J.W."/>
            <person name="Gold S.E."/>
            <person name="Muller O."/>
            <person name="Perlin M.H."/>
            <person name="Wosten H.A."/>
            <person name="de Vries R."/>
            <person name="Ruiz-Herrera J."/>
            <person name="Reynaga-Pena C.G."/>
            <person name="Snetselaar K."/>
            <person name="McCann M."/>
            <person name="Perez-Martin J."/>
            <person name="Feldbrugge M."/>
            <person name="Basse C.W."/>
            <person name="Steinberg G."/>
            <person name="Ibeas J.I."/>
            <person name="Holloman W."/>
            <person name="Guzman P."/>
            <person name="Farman M."/>
            <person name="Stajich J.E."/>
            <person name="Sentandreu R."/>
            <person name="Gonzalez-Prieto J.M."/>
            <person name="Kennell J.C."/>
            <person name="Molina L."/>
            <person name="Schirawski J."/>
            <person name="Mendoza-Mendoza A."/>
            <person name="Greilinger D."/>
            <person name="Munch K."/>
            <person name="Rossel N."/>
            <person name="Scherer M."/>
            <person name="Vranes M."/>
            <person name="Ladendorf O."/>
            <person name="Vincon V."/>
            <person name="Fuchs U."/>
            <person name="Sandrock B."/>
            <person name="Meng S."/>
            <person name="Ho E.C."/>
            <person name="Cahill M.J."/>
            <person name="Boyce K.J."/>
            <person name="Klose J."/>
            <person name="Klosterman S.J."/>
            <person name="Deelstra H.J."/>
            <person name="Ortiz-Castellanos L."/>
            <person name="Li W."/>
            <person name="Sanchez-Alonso P."/>
            <person name="Schreier P.H."/>
            <person name="Hauser-Hahn I."/>
            <person name="Vaupel M."/>
            <person name="Koopmann E."/>
            <person name="Friedrich G."/>
            <person name="Voss H."/>
            <person name="Schluter T."/>
            <person name="Margolis J."/>
            <person name="Platt D."/>
            <person name="Swimmer C."/>
            <person name="Gnirke A."/>
            <person name="Chen F."/>
            <person name="Vysotskaia V."/>
            <person name="Mannhaupt G."/>
            <person name="Guldener U."/>
            <person name="Munsterkotter M."/>
            <person name="Haase D."/>
            <person name="Oesterheld M."/>
            <person name="Mewes H.W."/>
            <person name="Mauceli E.W."/>
            <person name="DeCaprio D."/>
            <person name="Wade C.M."/>
            <person name="Butler J."/>
            <person name="Young S."/>
            <person name="Jaffe D.B."/>
            <person name="Calvo S."/>
            <person name="Nusbaum C."/>
            <person name="Galagan J."/>
            <person name="Birren B.W."/>
        </authorList>
    </citation>
    <scope>NUCLEOTIDE SEQUENCE [LARGE SCALE GENOMIC DNA]</scope>
    <source>
        <strain evidence="7">DSM 14603 / FGSC 9021 / UM521</strain>
    </source>
</reference>
<feature type="compositionally biased region" description="Low complexity" evidence="5">
    <location>
        <begin position="245"/>
        <end position="256"/>
    </location>
</feature>
<dbReference type="GO" id="GO:0035493">
    <property type="term" value="P:SNARE complex assembly"/>
    <property type="evidence" value="ECO:0000318"/>
    <property type="project" value="GO_Central"/>
</dbReference>
<dbReference type="GO" id="GO:0005768">
    <property type="term" value="C:endosome"/>
    <property type="evidence" value="ECO:0000318"/>
    <property type="project" value="GO_Central"/>
</dbReference>
<dbReference type="OrthoDB" id="72772at2759"/>
<accession>A0A0D1C5M6</accession>
<feature type="compositionally biased region" description="Low complexity" evidence="5">
    <location>
        <begin position="121"/>
        <end position="130"/>
    </location>
</feature>
<feature type="coiled-coil region" evidence="4">
    <location>
        <begin position="652"/>
        <end position="759"/>
    </location>
</feature>
<dbReference type="KEGG" id="uma:UMAG_02938"/>
<evidence type="ECO:0000313" key="6">
    <source>
        <dbReference type="EMBL" id="KIS68957.1"/>
    </source>
</evidence>
<dbReference type="InParanoid" id="A0A0D1C5M6"/>
<evidence type="ECO:0000256" key="2">
    <source>
        <dbReference type="ARBA" id="ARBA00013807"/>
    </source>
</evidence>
<sequence length="1057" mass="115468">MSEATHLRGAYADNKLIRAAIHQEQRRIGHICAILVRNLSLRPTRDRALQTLTSQRPGRLDRYHTTSDDADLTHTIARSNSKGKEKTNQSSRRRRSASWSRLSNHGSSDDDHREDADHLDTSSASTSTATKSQININHRNGRGRSALLINHRRTSDHELTSSSSLASTSDGAHSIDASPRPILKRASSTRDGRDARIYGGSPASASNTSFLDELGANTTMLSRSDSRSSSHSSHTIRRPSHRARTTSMTSSSSVRSVRFDESRFAGNNNARRTSRISGRLSAAPRYPLFSQKSLAQIMKDRMLECHVELSIGSGKDDRLSATASAAMNYVTDQGSERGADSENLQVFYRTSNSKPGLHHSWGYQSGDPIIPERDFRVDSNGSSDVHPLEASTLSIKVYARTPPADTDNVGPQRGAQTAKADAPDWKLVCQTSADLRDLEPLPGNMQSVNLSLPPNSILLGLAPGANSLSGRANIASSDSYRNMDSEASEEAKSGPKLNRSTSEREAERTQHILESIVYYVVPLHMSQKLDAAHAIGAVSTIDEAADASRGHRNKDGSSSHSPTLFRHTSLDHYASDPESAPSRKAVSAPASEQVAATLDSLALPSVAIAATPDARRRERRKAFEDEQRRVLELSLRETKMMPSYTLNDAKHVAKKQAELQHLSDQVQELRRVNGDLLSEVDGFVQLRLRYEQQKARYSAVRQMALDEADQLQRKRTELTERKAALEARRRAILASQSLFEAVETTSRQLKEDVQTLNIEKAHVALQLHVQQASMLRDLEAIFPIELSDASSLLFSICGLPLPNAVPSIPASELANEERRWKDTIKRHVPASTRPVFHPFDDETISSALGLVAQLVMLLSTYLATPIHYPLATAGSRAVVQDGISLMSGPRAFPLYAKGMERYRYEYAAFLLNKDIEQLMNVHSVTVIDIRHTLPNLKNLMVTVAAAPPTSQMTRKSHIGKSEIALRSTPPVQRNVDVTNGNVKKSGLEIGLGLPSVNAGAKLASAGGVRNEVVHDMLVTTRVLGAPSTATTKPATANGAIASVSRALSYISGGNARS</sequence>
<feature type="compositionally biased region" description="Basic and acidic residues" evidence="5">
    <location>
        <begin position="546"/>
        <end position="557"/>
    </location>
</feature>
<dbReference type="RefSeq" id="XP_011389349.1">
    <property type="nucleotide sequence ID" value="XM_011391047.1"/>
</dbReference>
<evidence type="ECO:0000256" key="4">
    <source>
        <dbReference type="SAM" id="Coils"/>
    </source>
</evidence>
<dbReference type="GO" id="GO:0000149">
    <property type="term" value="F:SNARE binding"/>
    <property type="evidence" value="ECO:0000318"/>
    <property type="project" value="GO_Central"/>
</dbReference>
<dbReference type="GO" id="GO:0000323">
    <property type="term" value="C:lytic vacuole"/>
    <property type="evidence" value="ECO:0000318"/>
    <property type="project" value="GO_Central"/>
</dbReference>
<protein>
    <recommendedName>
        <fullName evidence="2">Autophagy-related protein 14</fullName>
    </recommendedName>
</protein>
<dbReference type="EMBL" id="CM003146">
    <property type="protein sequence ID" value="KIS68957.1"/>
    <property type="molecule type" value="Genomic_DNA"/>
</dbReference>
<feature type="region of interest" description="Disordered" evidence="5">
    <location>
        <begin position="546"/>
        <end position="565"/>
    </location>
</feature>
<feature type="region of interest" description="Disordered" evidence="5">
    <location>
        <begin position="50"/>
        <end position="257"/>
    </location>
</feature>
<dbReference type="VEuPathDB" id="FungiDB:UMAG_02938"/>
<dbReference type="eggNOG" id="KOG2896">
    <property type="taxonomic scope" value="Eukaryota"/>
</dbReference>
<name>A0A0D1C5M6_MYCMD</name>
<evidence type="ECO:0000313" key="7">
    <source>
        <dbReference type="Proteomes" id="UP000000561"/>
    </source>
</evidence>
<organism evidence="6 7">
    <name type="scientific">Mycosarcoma maydis</name>
    <name type="common">Corn smut fungus</name>
    <name type="synonym">Ustilago maydis</name>
    <dbReference type="NCBI Taxonomy" id="5270"/>
    <lineage>
        <taxon>Eukaryota</taxon>
        <taxon>Fungi</taxon>
        <taxon>Dikarya</taxon>
        <taxon>Basidiomycota</taxon>
        <taxon>Ustilaginomycotina</taxon>
        <taxon>Ustilaginomycetes</taxon>
        <taxon>Ustilaginales</taxon>
        <taxon>Ustilaginaceae</taxon>
        <taxon>Mycosarcoma</taxon>
    </lineage>
</organism>
<feature type="compositionally biased region" description="Low complexity" evidence="5">
    <location>
        <begin position="160"/>
        <end position="174"/>
    </location>
</feature>
<proteinExistence type="inferred from homology"/>
<comment type="similarity">
    <text evidence="1">Belongs to the ATG14 family.</text>
</comment>
<evidence type="ECO:0000256" key="5">
    <source>
        <dbReference type="SAM" id="MobiDB-lite"/>
    </source>
</evidence>
<feature type="region of interest" description="Disordered" evidence="5">
    <location>
        <begin position="478"/>
        <end position="506"/>
    </location>
</feature>
<feature type="compositionally biased region" description="Basic and acidic residues" evidence="5">
    <location>
        <begin position="107"/>
        <end position="120"/>
    </location>
</feature>
<feature type="compositionally biased region" description="Polar residues" evidence="5">
    <location>
        <begin position="203"/>
        <end position="221"/>
    </location>
</feature>